<evidence type="ECO:0000256" key="1">
    <source>
        <dbReference type="SAM" id="SignalP"/>
    </source>
</evidence>
<keyword evidence="3" id="KW-1185">Reference proteome</keyword>
<comment type="caution">
    <text evidence="2">The sequence shown here is derived from an EMBL/GenBank/DDBJ whole genome shotgun (WGS) entry which is preliminary data.</text>
</comment>
<organism evidence="2 3">
    <name type="scientific">Dechloromonas hankyongensis</name>
    <dbReference type="NCBI Taxonomy" id="2908002"/>
    <lineage>
        <taxon>Bacteria</taxon>
        <taxon>Pseudomonadati</taxon>
        <taxon>Pseudomonadota</taxon>
        <taxon>Betaproteobacteria</taxon>
        <taxon>Rhodocyclales</taxon>
        <taxon>Azonexaceae</taxon>
        <taxon>Dechloromonas</taxon>
    </lineage>
</organism>
<dbReference type="EMBL" id="JAKLTN010000001">
    <property type="protein sequence ID" value="MCG2575526.1"/>
    <property type="molecule type" value="Genomic_DNA"/>
</dbReference>
<dbReference type="Proteomes" id="UP001165384">
    <property type="component" value="Unassembled WGS sequence"/>
</dbReference>
<evidence type="ECO:0008006" key="4">
    <source>
        <dbReference type="Google" id="ProtNLM"/>
    </source>
</evidence>
<feature type="signal peptide" evidence="1">
    <location>
        <begin position="1"/>
        <end position="31"/>
    </location>
</feature>
<name>A0ABS9JX94_9RHOO</name>
<reference evidence="2" key="1">
    <citation type="submission" date="2022-01" db="EMBL/GenBank/DDBJ databases">
        <authorList>
            <person name="Jo J.-H."/>
            <person name="Im W.-T."/>
        </authorList>
    </citation>
    <scope>NUCLEOTIDE SEQUENCE</scope>
    <source>
        <strain evidence="2">XY25</strain>
    </source>
</reference>
<proteinExistence type="predicted"/>
<feature type="chain" id="PRO_5045955543" description="DUF4148 domain-containing protein" evidence="1">
    <location>
        <begin position="32"/>
        <end position="121"/>
    </location>
</feature>
<keyword evidence="1" id="KW-0732">Signal</keyword>
<protein>
    <recommendedName>
        <fullName evidence="4">DUF4148 domain-containing protein</fullName>
    </recommendedName>
</protein>
<accession>A0ABS9JX94</accession>
<evidence type="ECO:0000313" key="3">
    <source>
        <dbReference type="Proteomes" id="UP001165384"/>
    </source>
</evidence>
<gene>
    <name evidence="2" type="ORF">LZ012_00795</name>
</gene>
<dbReference type="RefSeq" id="WP_275706549.1">
    <property type="nucleotide sequence ID" value="NZ_JAKLTN010000001.1"/>
</dbReference>
<sequence>MINLVQMEVTMFKTKTLLGVAVCCAIASVTAAPISDHSFNEYLGLMTGSDTGSQWFNYYVAETNQTISAKNATEEYGVAGPNGPVAGFDGYLAGFRSPDTGSAAFNEYVDAVNMQIRERQE</sequence>
<evidence type="ECO:0000313" key="2">
    <source>
        <dbReference type="EMBL" id="MCG2575526.1"/>
    </source>
</evidence>